<keyword evidence="1" id="KW-0472">Membrane</keyword>
<name>A0ABC9SV76_BACCE</name>
<evidence type="ECO:0000256" key="1">
    <source>
        <dbReference type="SAM" id="Phobius"/>
    </source>
</evidence>
<evidence type="ECO:0000313" key="3">
    <source>
        <dbReference type="Proteomes" id="UP000014060"/>
    </source>
</evidence>
<proteinExistence type="predicted"/>
<organism evidence="2 3">
    <name type="scientific">Bacillus cereus TIAC219</name>
    <dbReference type="NCBI Taxonomy" id="718222"/>
    <lineage>
        <taxon>Bacteria</taxon>
        <taxon>Bacillati</taxon>
        <taxon>Bacillota</taxon>
        <taxon>Bacilli</taxon>
        <taxon>Bacillales</taxon>
        <taxon>Bacillaceae</taxon>
        <taxon>Bacillus</taxon>
        <taxon>Bacillus cereus group</taxon>
    </lineage>
</organism>
<dbReference type="AlphaFoldDB" id="A0ABC9SV76"/>
<dbReference type="RefSeq" id="WP_000405618.1">
    <property type="nucleotide sequence ID" value="NZ_KB976041.1"/>
</dbReference>
<gene>
    <name evidence="2" type="ORF">IAY_03934</name>
</gene>
<sequence>MEIQTDQQKSKKAELKKNRTLTLTKDKINLILYTIGGGILGSALFAATMYGAQTVTNISTLIGGLGGGVISGFLTLQGVKRAIELQKEKEREESKPQKIRSIHKMKNLTADYNLRIIMLKGAIDWISKDGNTEKLNEISDHLDEKGNDFDRFKDKMIKESLMVNHDIYFAVKENLGNIRTADALLTSFIFTGKIHPTEDLRENITENIEKILVAVNNIEDYLERELTEYEQSLFSQKVKAK</sequence>
<evidence type="ECO:0000313" key="2">
    <source>
        <dbReference type="EMBL" id="EOQ59747.1"/>
    </source>
</evidence>
<comment type="caution">
    <text evidence="2">The sequence shown here is derived from an EMBL/GenBank/DDBJ whole genome shotgun (WGS) entry which is preliminary data.</text>
</comment>
<dbReference type="EMBL" id="AHCJ01000052">
    <property type="protein sequence ID" value="EOQ59747.1"/>
    <property type="molecule type" value="Genomic_DNA"/>
</dbReference>
<dbReference type="Proteomes" id="UP000014060">
    <property type="component" value="Unassembled WGS sequence"/>
</dbReference>
<reference evidence="2 3" key="1">
    <citation type="submission" date="2013-01" db="EMBL/GenBank/DDBJ databases">
        <title>The Genome Sequence of Bacillus cereus TIAC219.</title>
        <authorList>
            <consortium name="The Broad Institute Genome Sequencing Platform"/>
            <consortium name="The Broad Institute Genome Sequencing Center for Infectious Disease"/>
            <person name="Feldgarden M."/>
            <person name="Van der Auwera G.A."/>
            <person name="Mahillon J."/>
            <person name="Duprez V."/>
            <person name="Timmery S."/>
            <person name="Mattelet C."/>
            <person name="Dierick K."/>
            <person name="Sun M."/>
            <person name="Yu Z."/>
            <person name="Zhu L."/>
            <person name="Hu X."/>
            <person name="Shank E.B."/>
            <person name="Swiecicka I."/>
            <person name="Hansen B.M."/>
            <person name="Andrup L."/>
            <person name="Walker B."/>
            <person name="Young S.K."/>
            <person name="Zeng Q."/>
            <person name="Gargeya S."/>
            <person name="Fitzgerald M."/>
            <person name="Haas B."/>
            <person name="Abouelleil A."/>
            <person name="Alvarado L."/>
            <person name="Arachchi H.M."/>
            <person name="Berlin A.M."/>
            <person name="Chapman S.B."/>
            <person name="Dewar J."/>
            <person name="Goldberg J."/>
            <person name="Griggs A."/>
            <person name="Gujja S."/>
            <person name="Hansen M."/>
            <person name="Howarth C."/>
            <person name="Imamovic A."/>
            <person name="Larimer J."/>
            <person name="McCowan C."/>
            <person name="Murphy C."/>
            <person name="Neiman D."/>
            <person name="Pearson M."/>
            <person name="Priest M."/>
            <person name="Roberts A."/>
            <person name="Saif S."/>
            <person name="Shea T."/>
            <person name="Sisk P."/>
            <person name="Sykes S."/>
            <person name="Wortman J."/>
            <person name="Nusbaum C."/>
            <person name="Birren B."/>
        </authorList>
    </citation>
    <scope>NUCLEOTIDE SEQUENCE [LARGE SCALE GENOMIC DNA]</scope>
    <source>
        <strain evidence="2 3">TIAC219</strain>
    </source>
</reference>
<feature type="transmembrane region" description="Helical" evidence="1">
    <location>
        <begin position="58"/>
        <end position="79"/>
    </location>
</feature>
<protein>
    <submittedName>
        <fullName evidence="2">Uncharacterized protein</fullName>
    </submittedName>
</protein>
<feature type="transmembrane region" description="Helical" evidence="1">
    <location>
        <begin position="30"/>
        <end position="52"/>
    </location>
</feature>
<accession>A0ABC9SV76</accession>
<keyword evidence="1" id="KW-0812">Transmembrane</keyword>
<keyword evidence="1" id="KW-1133">Transmembrane helix</keyword>